<reference evidence="1" key="1">
    <citation type="submission" date="2018-05" db="EMBL/GenBank/DDBJ databases">
        <authorList>
            <person name="Lanie J.A."/>
            <person name="Ng W.-L."/>
            <person name="Kazmierczak K.M."/>
            <person name="Andrzejewski T.M."/>
            <person name="Davidsen T.M."/>
            <person name="Wayne K.J."/>
            <person name="Tettelin H."/>
            <person name="Glass J.I."/>
            <person name="Rusch D."/>
            <person name="Podicherti R."/>
            <person name="Tsui H.-C.T."/>
            <person name="Winkler M.E."/>
        </authorList>
    </citation>
    <scope>NUCLEOTIDE SEQUENCE</scope>
</reference>
<proteinExistence type="predicted"/>
<protein>
    <submittedName>
        <fullName evidence="1">Uncharacterized protein</fullName>
    </submittedName>
</protein>
<dbReference type="AlphaFoldDB" id="A0A382P4Y1"/>
<name>A0A382P4Y1_9ZZZZ</name>
<dbReference type="PROSITE" id="PS51257">
    <property type="entry name" value="PROKAR_LIPOPROTEIN"/>
    <property type="match status" value="1"/>
</dbReference>
<organism evidence="1">
    <name type="scientific">marine metagenome</name>
    <dbReference type="NCBI Taxonomy" id="408172"/>
    <lineage>
        <taxon>unclassified sequences</taxon>
        <taxon>metagenomes</taxon>
        <taxon>ecological metagenomes</taxon>
    </lineage>
</organism>
<evidence type="ECO:0000313" key="1">
    <source>
        <dbReference type="EMBL" id="SVC67798.1"/>
    </source>
</evidence>
<sequence length="296" mass="31854">MKLKSSLLLLPILFWVGCEDKDAAADSSANLEIINILDAMDVQLAANECSDANETFQEFLNFGEPDVVATSVCSSYFELTDDEFERYWVFLDSNGDVTSAEFCDILSGISTTVRTGLENNCFIFTEGDDGDDDGDGDVTVESVSGTYNISSVTVHSGGDCSVDNGTSGVCFPDISVSQSACVETGAGTCWDENSNGIEGIEDEANCTGDNRWVNFGWNPWTNLFPAMSFTFSDDGTYTGKAFEDESGTWTLDGTTITMTDSEDEVRTGTVSGNTITTELIEPIISDADCAVMVFTK</sequence>
<gene>
    <name evidence="1" type="ORF">METZ01_LOCUS320652</name>
</gene>
<dbReference type="EMBL" id="UINC01104556">
    <property type="protein sequence ID" value="SVC67798.1"/>
    <property type="molecule type" value="Genomic_DNA"/>
</dbReference>
<accession>A0A382P4Y1</accession>